<evidence type="ECO:0000256" key="1">
    <source>
        <dbReference type="SAM" id="Phobius"/>
    </source>
</evidence>
<dbReference type="SMART" id="SM01276">
    <property type="entry name" value="M60-like"/>
    <property type="match status" value="1"/>
</dbReference>
<evidence type="ECO:0000313" key="4">
    <source>
        <dbReference type="Proteomes" id="UP000179807"/>
    </source>
</evidence>
<dbReference type="InterPro" id="IPR031161">
    <property type="entry name" value="Peptidase_M60_dom"/>
</dbReference>
<dbReference type="OrthoDB" id="10655709at2759"/>
<dbReference type="PROSITE" id="PS51723">
    <property type="entry name" value="PEPTIDASE_M60"/>
    <property type="match status" value="1"/>
</dbReference>
<keyword evidence="1" id="KW-0812">Transmembrane</keyword>
<comment type="caution">
    <text evidence="3">The sequence shown here is derived from an EMBL/GenBank/DDBJ whole genome shotgun (WGS) entry which is preliminary data.</text>
</comment>
<evidence type="ECO:0000313" key="3">
    <source>
        <dbReference type="EMBL" id="OHS96152.1"/>
    </source>
</evidence>
<dbReference type="PANTHER" id="PTHR15730">
    <property type="entry name" value="EXPERIMENTAL AUTOIMMUNE PROSTATITIS ANTIGEN 2-RELATED"/>
    <property type="match status" value="1"/>
</dbReference>
<evidence type="ECO:0000259" key="2">
    <source>
        <dbReference type="PROSITE" id="PS51723"/>
    </source>
</evidence>
<name>A0A1J4JAH6_9EUKA</name>
<keyword evidence="1" id="KW-0472">Membrane</keyword>
<dbReference type="Pfam" id="PF13402">
    <property type="entry name" value="Peptidase_M60"/>
    <property type="match status" value="1"/>
</dbReference>
<keyword evidence="1" id="KW-1133">Transmembrane helix</keyword>
<dbReference type="PANTHER" id="PTHR15730:SF5">
    <property type="entry name" value="SI:CH211-210B2.2-RELATED"/>
    <property type="match status" value="1"/>
</dbReference>
<dbReference type="Gene3D" id="3.40.390.80">
    <property type="entry name" value="Peptidase M60, enhancin-like domain 2"/>
    <property type="match status" value="1"/>
</dbReference>
<dbReference type="GeneID" id="94846272"/>
<feature type="domain" description="Peptidase M60" evidence="2">
    <location>
        <begin position="137"/>
        <end position="443"/>
    </location>
</feature>
<keyword evidence="4" id="KW-1185">Reference proteome</keyword>
<sequence>MFLIFYLISSVVSADNFERSVFGSPGREEVHNQYVDGFEILERNLPKPALRHIKLAGFTEPINDEDYPYPGHAMNGTCTWEKLKKETAQIRQIYNTANLSEKDLFWHPAGALQFYTSNQVVADAERVKVKYTIGPKYGRHVVPVWMPPGEMVTMEIKPEAIGRVTVTYNKYMSNIWDVNGAPKFNQRLDNPRIDKIKLTQTVNKLGLPYGATVNLEMQGDEPIDVIITGVILCPFFIYGVHSDNEWENTLSKLPGPFSPISTGNMEIAAPCQFTRGAKRLNDCMKWYRSAYQVSQTAAQDGYGNNPKFGRILNAIEMNFEIFVPAGAAVAFVGRNFCHFPPGWVGSFISWKALQGIPWGALHEMNHHHQGNWAKAIPAGAGEMSNNVLNLLAFARSNQASQTRTETGGLSGWGRYTCSHFMLNNQESYGLSLYSTLLHFHGYEKMREFIHADQFNLIYPRSEYGNSGSEMLRASVIFGSNMRHHYNFHTVNDTRLGQKAIDEVNKLNLPNFKPVTNSYACGFLTQGDQGFLTTSPFYIPPYDYEIDFVKYKHQREDKTKFGDHVFKSVQFENGRESAWKKLSEGRFIVTPKENPLEVEEVVVTYEEKTTKAETRVICHFKQRTNSWQLTRYTNLPGLDVLSAYAKVASEKREPTARSYPTSSNIQNYDGDGSGCLSILSGKMKVSSTENYTFAATTDSQAVLYLSESPLSLDPAKDEPYKICHQKTYNLGFENVDHSDPMYLEKDKIYHVVLVSYGPRKGAIAYIGYKTTGKFIDVPQSFMIGKEVDPKEEFEAQYIPRFERMYTLDKYTNVDFIPQDQSNWDVFKYPSGFVVVNSRNGEGTRDSNKTITDVFTDGDPTTEWRNNWWPVRPSNPKFPMIYDIDLGQQRNFWDVKIGGTGNTNWFDMKSHIEIRLAPSNFTIVTENETIPYNKDNYSIEHNESVVYQGQYSTSNPYIELGKESSGRYLRIIFLDNKATWKDNQPCKTSISSVEVGTAVQNQKAIPMTNKRDIKQNEKWYEVRGGIYYNGKGYTGVKGATLEYKIKKGQRAIGIIGDYYPGMGIATVKIDNSKVGTVHDSLIPRYDYKRLKFASRSYKSLLFYAKVDSTKEHTLKLEVDSGEITLAGLLVDEEIITFFTDVERYRNYTLGDIHRRPEFVPPDRDEYLFDYDHSKNPKPSPKKVLPTGAIIAIVVVVLVLVTAVSIGVFIYFKKPELLEKLRKKDGKTLSPFSKV</sequence>
<proteinExistence type="predicted"/>
<dbReference type="AlphaFoldDB" id="A0A1J4JAH6"/>
<dbReference type="VEuPathDB" id="TrichDB:TRFO_37662"/>
<dbReference type="EMBL" id="MLAK01001194">
    <property type="protein sequence ID" value="OHS96152.1"/>
    <property type="molecule type" value="Genomic_DNA"/>
</dbReference>
<dbReference type="Proteomes" id="UP000179807">
    <property type="component" value="Unassembled WGS sequence"/>
</dbReference>
<gene>
    <name evidence="3" type="ORF">TRFO_37662</name>
</gene>
<feature type="transmembrane region" description="Helical" evidence="1">
    <location>
        <begin position="1186"/>
        <end position="1209"/>
    </location>
</feature>
<dbReference type="InterPro" id="IPR008979">
    <property type="entry name" value="Galactose-bd-like_sf"/>
</dbReference>
<dbReference type="RefSeq" id="XP_068349289.1">
    <property type="nucleotide sequence ID" value="XM_068511568.1"/>
</dbReference>
<protein>
    <recommendedName>
        <fullName evidence="2">Peptidase M60 domain-containing protein</fullName>
    </recommendedName>
</protein>
<dbReference type="Gene3D" id="2.60.120.260">
    <property type="entry name" value="Galactose-binding domain-like"/>
    <property type="match status" value="2"/>
</dbReference>
<dbReference type="SUPFAM" id="SSF49785">
    <property type="entry name" value="Galactose-binding domain-like"/>
    <property type="match status" value="1"/>
</dbReference>
<reference evidence="3" key="1">
    <citation type="submission" date="2016-10" db="EMBL/GenBank/DDBJ databases">
        <authorList>
            <person name="Benchimol M."/>
            <person name="Almeida L.G."/>
            <person name="Vasconcelos A.T."/>
            <person name="Perreira-Neves A."/>
            <person name="Rosa I.A."/>
            <person name="Tasca T."/>
            <person name="Bogo M.R."/>
            <person name="de Souza W."/>
        </authorList>
    </citation>
    <scope>NUCLEOTIDE SEQUENCE [LARGE SCALE GENOMIC DNA]</scope>
    <source>
        <strain evidence="3">K</strain>
    </source>
</reference>
<dbReference type="InterPro" id="IPR051244">
    <property type="entry name" value="TCAF"/>
</dbReference>
<accession>A0A1J4JAH6</accession>
<organism evidence="3 4">
    <name type="scientific">Tritrichomonas foetus</name>
    <dbReference type="NCBI Taxonomy" id="1144522"/>
    <lineage>
        <taxon>Eukaryota</taxon>
        <taxon>Metamonada</taxon>
        <taxon>Parabasalia</taxon>
        <taxon>Tritrichomonadida</taxon>
        <taxon>Tritrichomonadidae</taxon>
        <taxon>Tritrichomonas</taxon>
    </lineage>
</organism>